<evidence type="ECO:0000256" key="12">
    <source>
        <dbReference type="PROSITE-ProRule" id="PRU01360"/>
    </source>
</evidence>
<dbReference type="InterPro" id="IPR037066">
    <property type="entry name" value="Plug_dom_sf"/>
</dbReference>
<evidence type="ECO:0000256" key="3">
    <source>
        <dbReference type="ARBA" id="ARBA00022448"/>
    </source>
</evidence>
<evidence type="ECO:0000256" key="13">
    <source>
        <dbReference type="RuleBase" id="RU003357"/>
    </source>
</evidence>
<keyword evidence="7" id="KW-0408">Iron</keyword>
<dbReference type="Pfam" id="PF07715">
    <property type="entry name" value="Plug"/>
    <property type="match status" value="1"/>
</dbReference>
<dbReference type="GO" id="GO:0038023">
    <property type="term" value="F:signaling receptor activity"/>
    <property type="evidence" value="ECO:0007669"/>
    <property type="project" value="InterPro"/>
</dbReference>
<reference evidence="16" key="1">
    <citation type="submission" date="2016-09" db="EMBL/GenBank/DDBJ databases">
        <authorList>
            <person name="Varghese N."/>
            <person name="Submissions S."/>
        </authorList>
    </citation>
    <scope>NUCLEOTIDE SEQUENCE [LARGE SCALE GENOMIC DNA]</scope>
    <source>
        <strain evidence="16">ANC 4466</strain>
    </source>
</reference>
<name>A0A240EC64_9GAMM</name>
<dbReference type="Pfam" id="PF07660">
    <property type="entry name" value="STN"/>
    <property type="match status" value="1"/>
</dbReference>
<dbReference type="SMART" id="SM00965">
    <property type="entry name" value="STN"/>
    <property type="match status" value="1"/>
</dbReference>
<evidence type="ECO:0000256" key="4">
    <source>
        <dbReference type="ARBA" id="ARBA00022452"/>
    </source>
</evidence>
<dbReference type="Gene3D" id="3.55.50.30">
    <property type="match status" value="1"/>
</dbReference>
<dbReference type="CDD" id="cd01347">
    <property type="entry name" value="ligand_gated_channel"/>
    <property type="match status" value="1"/>
</dbReference>
<dbReference type="EMBL" id="OANT01000010">
    <property type="protein sequence ID" value="SNX46282.1"/>
    <property type="molecule type" value="Genomic_DNA"/>
</dbReference>
<evidence type="ECO:0000256" key="1">
    <source>
        <dbReference type="ARBA" id="ARBA00004571"/>
    </source>
</evidence>
<dbReference type="InterPro" id="IPR039426">
    <property type="entry name" value="TonB-dep_rcpt-like"/>
</dbReference>
<proteinExistence type="inferred from homology"/>
<evidence type="ECO:0000256" key="11">
    <source>
        <dbReference type="ARBA" id="ARBA00023237"/>
    </source>
</evidence>
<accession>A0A240EC64</accession>
<evidence type="ECO:0000259" key="14">
    <source>
        <dbReference type="SMART" id="SM00965"/>
    </source>
</evidence>
<evidence type="ECO:0000256" key="8">
    <source>
        <dbReference type="ARBA" id="ARBA00023077"/>
    </source>
</evidence>
<sequence length="852" mass="94577">MSNHLRSNSVSKNILLKPLVLSIHFALFTGTGLYSTQLLAAEQIAHYYQIPATTLAQALSQFALQSNVTISMNSDQLQNIKNQGLSGSYTLEQGFAEILKNTNFQIQKSGSGYVLVEKQKQHQPQARDMGQLKDIDVIASGNRGDIASDGDTVQLPMITVVAENITKTEGTNSYTTRATTTGKFEQPIREIPQSISVMTRKQLDDQNITNLKEAMLQATGVTVTSNGAFAQTGYQMRGYTALQQQDGMSVGAGDSYTISPTRDMEIYDRIEVLRGPTGLLEGSGDPSGVINMVRRRPSTQPEGFVNLSYGSWNNKRVSVGVGNALNSSGTLRGRMILTHQDKDFFYDHAEENRDTAYAIVEADLTDKTLLTVAANYSQMDSIPFYGWPPHGGGFSRKNYLGASWNKTKVPQQLESLIDLSHEFSNGWKIKSSTVYQKNELDTQMGLATTPNASTGLTSYYGYKEKSKNDFIGTELNLIGDFDLFNRTHQFVLGANWNQAVENTGGSSNYDNDDRSSWWDSDSFINPHISADDIPSPDLNRTKTETTKSGIYAVVKYKLLDPLTLIAGGRWSNYDAKSRGIGLLNASDWEKSTAQADMEFTPYGGLVWNLTEHFTWYASYTDIFSPQTAKDWQGIILNPRVGWQVETGIKGEFFDGQLNSALSIFRIRDKNRATNDMNPAHYPNNYCSGDGISSYGCSIASGLQQTQGIELELVGKLTDQWHVISSYVYTDAEVLETNSTSQWDYKVGENFAPRTPKHAFKLWTTYDFSNEKLTVGGGLNAQSSLDDSQGNLHNPGFAVFSLQAGYKINPDLNISLNVNNIFDTNYFVGMGYAANRWMYGEPRNFMLTLRAKY</sequence>
<dbReference type="InterPro" id="IPR036942">
    <property type="entry name" value="Beta-barrel_TonB_sf"/>
</dbReference>
<dbReference type="Pfam" id="PF00593">
    <property type="entry name" value="TonB_dep_Rec_b-barrel"/>
    <property type="match status" value="1"/>
</dbReference>
<keyword evidence="11 12" id="KW-0998">Cell outer membrane</keyword>
<keyword evidence="5" id="KW-0410">Iron transport</keyword>
<evidence type="ECO:0000256" key="2">
    <source>
        <dbReference type="ARBA" id="ARBA00009810"/>
    </source>
</evidence>
<dbReference type="PANTHER" id="PTHR32552">
    <property type="entry name" value="FERRICHROME IRON RECEPTOR-RELATED"/>
    <property type="match status" value="1"/>
</dbReference>
<evidence type="ECO:0000256" key="9">
    <source>
        <dbReference type="ARBA" id="ARBA00023136"/>
    </source>
</evidence>
<keyword evidence="6 12" id="KW-0812">Transmembrane</keyword>
<dbReference type="NCBIfam" id="TIGR01783">
    <property type="entry name" value="TonB-siderophor"/>
    <property type="match status" value="1"/>
</dbReference>
<dbReference type="Gene3D" id="2.170.130.10">
    <property type="entry name" value="TonB-dependent receptor, plug domain"/>
    <property type="match status" value="1"/>
</dbReference>
<keyword evidence="9 12" id="KW-0472">Membrane</keyword>
<gene>
    <name evidence="15" type="ORF">SAMN05421731_11029</name>
</gene>
<dbReference type="PANTHER" id="PTHR32552:SF74">
    <property type="entry name" value="HYDROXAMATE SIDEROPHORE RECEPTOR FHUE"/>
    <property type="match status" value="1"/>
</dbReference>
<evidence type="ECO:0000256" key="6">
    <source>
        <dbReference type="ARBA" id="ARBA00022692"/>
    </source>
</evidence>
<dbReference type="GO" id="GO:0015891">
    <property type="term" value="P:siderophore transport"/>
    <property type="evidence" value="ECO:0007669"/>
    <property type="project" value="InterPro"/>
</dbReference>
<evidence type="ECO:0000313" key="16">
    <source>
        <dbReference type="Proteomes" id="UP000219042"/>
    </source>
</evidence>
<dbReference type="Gene3D" id="2.40.170.20">
    <property type="entry name" value="TonB-dependent receptor, beta-barrel domain"/>
    <property type="match status" value="1"/>
</dbReference>
<organism evidence="15 16">
    <name type="scientific">Acinetobacter puyangensis</name>
    <dbReference type="NCBI Taxonomy" id="1096779"/>
    <lineage>
        <taxon>Bacteria</taxon>
        <taxon>Pseudomonadati</taxon>
        <taxon>Pseudomonadota</taxon>
        <taxon>Gammaproteobacteria</taxon>
        <taxon>Moraxellales</taxon>
        <taxon>Moraxellaceae</taxon>
        <taxon>Acinetobacter</taxon>
    </lineage>
</organism>
<dbReference type="SUPFAM" id="SSF56935">
    <property type="entry name" value="Porins"/>
    <property type="match status" value="1"/>
</dbReference>
<protein>
    <submittedName>
        <fullName evidence="15">Outer-membrane receptor for ferric coprogen and ferric-rhodotorulic acid</fullName>
    </submittedName>
</protein>
<dbReference type="InterPro" id="IPR000531">
    <property type="entry name" value="Beta-barrel_TonB"/>
</dbReference>
<dbReference type="GO" id="GO:0009279">
    <property type="term" value="C:cell outer membrane"/>
    <property type="evidence" value="ECO:0007669"/>
    <property type="project" value="UniProtKB-SubCell"/>
</dbReference>
<evidence type="ECO:0000256" key="7">
    <source>
        <dbReference type="ARBA" id="ARBA00023004"/>
    </source>
</evidence>
<keyword evidence="5" id="KW-0406">Ion transport</keyword>
<dbReference type="OrthoDB" id="8663017at2"/>
<dbReference type="Proteomes" id="UP000219042">
    <property type="component" value="Unassembled WGS sequence"/>
</dbReference>
<dbReference type="PROSITE" id="PS52016">
    <property type="entry name" value="TONB_DEPENDENT_REC_3"/>
    <property type="match status" value="1"/>
</dbReference>
<keyword evidence="8 13" id="KW-0798">TonB box</keyword>
<evidence type="ECO:0000313" key="15">
    <source>
        <dbReference type="EMBL" id="SNX46282.1"/>
    </source>
</evidence>
<comment type="subcellular location">
    <subcellularLocation>
        <location evidence="1 12">Cell outer membrane</location>
        <topology evidence="1 12">Multi-pass membrane protein</topology>
    </subcellularLocation>
</comment>
<dbReference type="InterPro" id="IPR011662">
    <property type="entry name" value="Secretin/TonB_short_N"/>
</dbReference>
<evidence type="ECO:0000256" key="5">
    <source>
        <dbReference type="ARBA" id="ARBA00022496"/>
    </source>
</evidence>
<dbReference type="InterPro" id="IPR010105">
    <property type="entry name" value="TonB_sidphr_rcpt"/>
</dbReference>
<dbReference type="GO" id="GO:0015344">
    <property type="term" value="F:siderophore uptake transmembrane transporter activity"/>
    <property type="evidence" value="ECO:0007669"/>
    <property type="project" value="TreeGrafter"/>
</dbReference>
<evidence type="ECO:0000256" key="10">
    <source>
        <dbReference type="ARBA" id="ARBA00023170"/>
    </source>
</evidence>
<dbReference type="InterPro" id="IPR012910">
    <property type="entry name" value="Plug_dom"/>
</dbReference>
<feature type="domain" description="Secretin/TonB short N-terminal" evidence="14">
    <location>
        <begin position="68"/>
        <end position="119"/>
    </location>
</feature>
<comment type="similarity">
    <text evidence="2 12 13">Belongs to the TonB-dependent receptor family.</text>
</comment>
<dbReference type="AlphaFoldDB" id="A0A240EC64"/>
<keyword evidence="3 12" id="KW-0813">Transport</keyword>
<dbReference type="RefSeq" id="WP_097080030.1">
    <property type="nucleotide sequence ID" value="NZ_BAABHT010000017.1"/>
</dbReference>
<keyword evidence="10 15" id="KW-0675">Receptor</keyword>
<keyword evidence="4 12" id="KW-1134">Transmembrane beta strand</keyword>
<keyword evidence="16" id="KW-1185">Reference proteome</keyword>